<dbReference type="InterPro" id="IPR009057">
    <property type="entry name" value="Homeodomain-like_sf"/>
</dbReference>
<dbReference type="AlphaFoldDB" id="A0A0A6P228"/>
<protein>
    <submittedName>
        <fullName evidence="1">Transposase, IS4</fullName>
    </submittedName>
</protein>
<dbReference type="EMBL" id="LUTY01002540">
    <property type="protein sequence ID" value="OAD20136.1"/>
    <property type="molecule type" value="Genomic_DNA"/>
</dbReference>
<gene>
    <name evidence="1" type="ORF">THIOM_004187</name>
</gene>
<evidence type="ECO:0000313" key="2">
    <source>
        <dbReference type="Proteomes" id="UP000076962"/>
    </source>
</evidence>
<proteinExistence type="predicted"/>
<sequence>MTRDLKPFFLNPSTARQRQYEAIRAIVLENLPMEVVSKKFGYTMATLYSLIRDAKSGKLNLYPQIPKGPKSRRTPEAIQQLIEKLRTEKFSVEEIREQLVQRGYKVSVSTIERILGTAGYSKWPRRTLAQRGQTKAKTEIPERTRALDFTKLVPFNIECPTVGVFFFLPYIIEAEIIPIIQHCQLPESSVINARAAALSMLLLKLIGSKRLSHMSDFDHEPGLGVFAGLNVLPKATYMQSYSCRTSETLLLEFQNRLVKHFQEIYPHFYGSTFINLDFHSIPHFGEESQMEKVWCGARGKAMKGANTIFVQDSNSNAIVYTRADILRQNESTEILKFVDYWKSIKKEVKETLVFDCKFTSYKILNELMKDNINFITLRKRSKTLLENTSKISDEEWQKVTKANS</sequence>
<comment type="caution">
    <text evidence="1">The sequence shown here is derived from an EMBL/GenBank/DDBJ whole genome shotgun (WGS) entry which is preliminary data.</text>
</comment>
<dbReference type="Proteomes" id="UP000076962">
    <property type="component" value="Unassembled WGS sequence"/>
</dbReference>
<organism evidence="1 2">
    <name type="scientific">Candidatus Thiomargarita nelsonii</name>
    <dbReference type="NCBI Taxonomy" id="1003181"/>
    <lineage>
        <taxon>Bacteria</taxon>
        <taxon>Pseudomonadati</taxon>
        <taxon>Pseudomonadota</taxon>
        <taxon>Gammaproteobacteria</taxon>
        <taxon>Thiotrichales</taxon>
        <taxon>Thiotrichaceae</taxon>
        <taxon>Thiomargarita</taxon>
    </lineage>
</organism>
<evidence type="ECO:0000313" key="1">
    <source>
        <dbReference type="EMBL" id="OAD20136.1"/>
    </source>
</evidence>
<name>A0A0A6P228_9GAMM</name>
<accession>A0A0A6P228</accession>
<reference evidence="1 2" key="1">
    <citation type="submission" date="2016-05" db="EMBL/GenBank/DDBJ databases">
        <title>Single-cell genome of chain-forming Candidatus Thiomargarita nelsonii and comparison to other large sulfur-oxidizing bacteria.</title>
        <authorList>
            <person name="Winkel M."/>
            <person name="Salman V."/>
            <person name="Woyke T."/>
            <person name="Schulz-Vogt H."/>
            <person name="Richter M."/>
            <person name="Flood B."/>
            <person name="Bailey J."/>
            <person name="Amann R."/>
            <person name="Mussmann M."/>
        </authorList>
    </citation>
    <scope>NUCLEOTIDE SEQUENCE [LARGE SCALE GENOMIC DNA]</scope>
    <source>
        <strain evidence="1 2">THI036</strain>
    </source>
</reference>
<keyword evidence="2" id="KW-1185">Reference proteome</keyword>
<dbReference type="SUPFAM" id="SSF46689">
    <property type="entry name" value="Homeodomain-like"/>
    <property type="match status" value="1"/>
</dbReference>